<keyword evidence="1" id="KW-1185">Reference proteome</keyword>
<dbReference type="Proteomes" id="UP000036681">
    <property type="component" value="Unplaced"/>
</dbReference>
<evidence type="ECO:0000313" key="2">
    <source>
        <dbReference type="WBParaSite" id="ALUE_0000341801-mRNA-1"/>
    </source>
</evidence>
<dbReference type="WBParaSite" id="ALUE_0000341801-mRNA-1">
    <property type="protein sequence ID" value="ALUE_0000341801-mRNA-1"/>
    <property type="gene ID" value="ALUE_0000341801"/>
</dbReference>
<accession>A0A0M3HNT4</accession>
<reference evidence="2" key="1">
    <citation type="submission" date="2017-02" db="UniProtKB">
        <authorList>
            <consortium name="WormBaseParasite"/>
        </authorList>
    </citation>
    <scope>IDENTIFICATION</scope>
</reference>
<protein>
    <submittedName>
        <fullName evidence="2">Uncharacterized protein</fullName>
    </submittedName>
</protein>
<dbReference type="AlphaFoldDB" id="A0A0M3HNT4"/>
<name>A0A0M3HNT4_ASCLU</name>
<sequence length="134" mass="15202">MYMQNCSSYEHDCETPKDRALKMGLSESHRAAQSPEKSGRICGASFAILQPCNVIRTFEWRWKRCEECFGFSTPPATSKSTRHISSNAVPNKLRHTSSSLTLMIVFSGISRPGYLWKVLGFSFHILCFVAMHFC</sequence>
<evidence type="ECO:0000313" key="1">
    <source>
        <dbReference type="Proteomes" id="UP000036681"/>
    </source>
</evidence>
<proteinExistence type="predicted"/>
<organism evidence="1 2">
    <name type="scientific">Ascaris lumbricoides</name>
    <name type="common">Giant roundworm</name>
    <dbReference type="NCBI Taxonomy" id="6252"/>
    <lineage>
        <taxon>Eukaryota</taxon>
        <taxon>Metazoa</taxon>
        <taxon>Ecdysozoa</taxon>
        <taxon>Nematoda</taxon>
        <taxon>Chromadorea</taxon>
        <taxon>Rhabditida</taxon>
        <taxon>Spirurina</taxon>
        <taxon>Ascaridomorpha</taxon>
        <taxon>Ascaridoidea</taxon>
        <taxon>Ascarididae</taxon>
        <taxon>Ascaris</taxon>
    </lineage>
</organism>